<dbReference type="AlphaFoldDB" id="A0AB73U508"/>
<gene>
    <name evidence="1" type="ORF">FJK96_18360</name>
</gene>
<accession>A0AB73U508</accession>
<protein>
    <submittedName>
        <fullName evidence="1">Uncharacterized protein</fullName>
    </submittedName>
</protein>
<dbReference type="RefSeq" id="WP_131828573.1">
    <property type="nucleotide sequence ID" value="NZ_CP041150.1"/>
</dbReference>
<sequence>MTPTPADALKQVSARLAYIAKADAGADPAAALASLLHLVEALRVTVGEHLLATTGDPMRYDDGSPVASVVSLPGGGAFCWVWDPRADSPTNRPHMIMEGLRCPDGNAVDVMVTAPGVLDVVQHRGPGGDD</sequence>
<proteinExistence type="predicted"/>
<evidence type="ECO:0000313" key="2">
    <source>
        <dbReference type="Proteomes" id="UP000317728"/>
    </source>
</evidence>
<organism evidence="1 2">
    <name type="scientific">Mycobacteroides chelonae</name>
    <name type="common">Mycobacterium chelonae</name>
    <dbReference type="NCBI Taxonomy" id="1774"/>
    <lineage>
        <taxon>Bacteria</taxon>
        <taxon>Bacillati</taxon>
        <taxon>Actinomycetota</taxon>
        <taxon>Actinomycetes</taxon>
        <taxon>Mycobacteriales</taxon>
        <taxon>Mycobacteriaceae</taxon>
        <taxon>Mycobacteroides</taxon>
    </lineage>
</organism>
<dbReference type="Proteomes" id="UP000317728">
    <property type="component" value="Chromosome"/>
</dbReference>
<name>A0AB73U508_MYCCH</name>
<evidence type="ECO:0000313" key="1">
    <source>
        <dbReference type="EMBL" id="QDF71921.1"/>
    </source>
</evidence>
<reference evidence="1 2" key="1">
    <citation type="submission" date="2019-06" db="EMBL/GenBank/DDBJ databases">
        <title>Whole geneome sequnce of Mycobacteroides chelonae M77 isolated from bovine milk from Meghalaya, India.</title>
        <authorList>
            <person name="Vise E."/>
            <person name="Das S."/>
            <person name="Garg A."/>
            <person name="Ghatak S."/>
            <person name="Shakuntala I."/>
            <person name="Milton A.A.P."/>
            <person name="Karam A."/>
            <person name="Sanjukta R."/>
            <person name="Puro K."/>
            <person name="Sen A."/>
        </authorList>
    </citation>
    <scope>NUCLEOTIDE SEQUENCE [LARGE SCALE GENOMIC DNA]</scope>
    <source>
        <strain evidence="1 2">M77</strain>
    </source>
</reference>
<dbReference type="EMBL" id="CP041150">
    <property type="protein sequence ID" value="QDF71921.1"/>
    <property type="molecule type" value="Genomic_DNA"/>
</dbReference>